<keyword evidence="3" id="KW-1185">Reference proteome</keyword>
<reference evidence="2" key="1">
    <citation type="submission" date="2021-03" db="EMBL/GenBank/DDBJ databases">
        <authorList>
            <person name="Tran Van P."/>
        </authorList>
    </citation>
    <scope>NUCLEOTIDE SEQUENCE</scope>
</reference>
<feature type="domain" description="RSE1/DDB1/CPSF1 second beta-propeller" evidence="1">
    <location>
        <begin position="4"/>
        <end position="63"/>
    </location>
</feature>
<proteinExistence type="predicted"/>
<dbReference type="Pfam" id="PF23726">
    <property type="entry name" value="Beta-prop_RSE1_2nd"/>
    <property type="match status" value="1"/>
</dbReference>
<organism evidence="2 3">
    <name type="scientific">Timema podura</name>
    <name type="common">Walking stick</name>
    <dbReference type="NCBI Taxonomy" id="61482"/>
    <lineage>
        <taxon>Eukaryota</taxon>
        <taxon>Metazoa</taxon>
        <taxon>Ecdysozoa</taxon>
        <taxon>Arthropoda</taxon>
        <taxon>Hexapoda</taxon>
        <taxon>Insecta</taxon>
        <taxon>Pterygota</taxon>
        <taxon>Neoptera</taxon>
        <taxon>Polyneoptera</taxon>
        <taxon>Phasmatodea</taxon>
        <taxon>Timematodea</taxon>
        <taxon>Timematoidea</taxon>
        <taxon>Timematidae</taxon>
        <taxon>Timema</taxon>
    </lineage>
</organism>
<dbReference type="PANTHER" id="PTHR10644">
    <property type="entry name" value="DNA REPAIR/RNA PROCESSING CPSF FAMILY"/>
    <property type="match status" value="1"/>
</dbReference>
<gene>
    <name evidence="2" type="ORF">TPAB3V08_LOCUS5172</name>
</gene>
<dbReference type="InterPro" id="IPR050358">
    <property type="entry name" value="RSE1/DDB1/CFT1"/>
</dbReference>
<dbReference type="InterPro" id="IPR058543">
    <property type="entry name" value="Beta-prop_RSE1/DDB1/CPSF1_2nd"/>
</dbReference>
<dbReference type="Gene3D" id="2.130.10.10">
    <property type="entry name" value="YVTN repeat-like/Quinoprotein amine dehydrogenase"/>
    <property type="match status" value="1"/>
</dbReference>
<dbReference type="Proteomes" id="UP001153148">
    <property type="component" value="Unassembled WGS sequence"/>
</dbReference>
<accession>A0ABN7NTL8</accession>
<evidence type="ECO:0000313" key="2">
    <source>
        <dbReference type="EMBL" id="CAG2058198.1"/>
    </source>
</evidence>
<evidence type="ECO:0000259" key="1">
    <source>
        <dbReference type="Pfam" id="PF23726"/>
    </source>
</evidence>
<evidence type="ECO:0000313" key="3">
    <source>
        <dbReference type="Proteomes" id="UP001153148"/>
    </source>
</evidence>
<comment type="caution">
    <text evidence="2">The sequence shown here is derived from an EMBL/GenBank/DDBJ whole genome shotgun (WGS) entry which is preliminary data.</text>
</comment>
<name>A0ABN7NTL8_TIMPD</name>
<dbReference type="InterPro" id="IPR015943">
    <property type="entry name" value="WD40/YVTN_repeat-like_dom_sf"/>
</dbReference>
<protein>
    <recommendedName>
        <fullName evidence="1">RSE1/DDB1/CPSF1 second beta-propeller domain-containing protein</fullName>
    </recommendedName>
</protein>
<feature type="non-terminal residue" evidence="2">
    <location>
        <position position="1"/>
    </location>
</feature>
<sequence length="120" mass="13735">GFVQVFICGPNPHWLFLTSRGELRCHPMNIDGPITCFAPFHNVNCPQGFLYFNKKAELRICVLATHLSYDAPWPVRKVPLRCTPHFATYHLESKTYCVVTSLAEPTNQYYKFNGEDKVGI</sequence>
<dbReference type="EMBL" id="CAJPIN010006800">
    <property type="protein sequence ID" value="CAG2058198.1"/>
    <property type="molecule type" value="Genomic_DNA"/>
</dbReference>